<dbReference type="EMBL" id="KV460236">
    <property type="protein sequence ID" value="OBT95288.1"/>
    <property type="molecule type" value="Genomic_DNA"/>
</dbReference>
<feature type="compositionally biased region" description="Low complexity" evidence="1">
    <location>
        <begin position="862"/>
        <end position="872"/>
    </location>
</feature>
<feature type="compositionally biased region" description="Basic and acidic residues" evidence="1">
    <location>
        <begin position="387"/>
        <end position="396"/>
    </location>
</feature>
<feature type="compositionally biased region" description="Gly residues" evidence="1">
    <location>
        <begin position="983"/>
        <end position="1000"/>
    </location>
</feature>
<feature type="compositionally biased region" description="Basic and acidic residues" evidence="1">
    <location>
        <begin position="252"/>
        <end position="271"/>
    </location>
</feature>
<dbReference type="STRING" id="342668.A0A1B8GHK1"/>
<feature type="compositionally biased region" description="Polar residues" evidence="1">
    <location>
        <begin position="754"/>
        <end position="765"/>
    </location>
</feature>
<feature type="compositionally biased region" description="Low complexity" evidence="1">
    <location>
        <begin position="303"/>
        <end position="314"/>
    </location>
</feature>
<keyword evidence="3" id="KW-1185">Reference proteome</keyword>
<evidence type="ECO:0000313" key="2">
    <source>
        <dbReference type="EMBL" id="OBT95288.1"/>
    </source>
</evidence>
<protein>
    <submittedName>
        <fullName evidence="2">Uncharacterized protein</fullName>
    </submittedName>
</protein>
<gene>
    <name evidence="2" type="ORF">VE01_06595</name>
</gene>
<sequence length="1030" mass="113325">MHSEGPLKKKYDRKCVPVRRVSSWEREQIEKRQKHLKNFKGVKWQKLHREDELRKAKAKADGIRYVRLSSVRSASIAPSRVSRVAARRPRSVRFTAARKKNPHKPRGHLTYQPTNTRTYNENEIAHSTYRRALKRYRYRREPPPPTPITIQNLRIFTMEEAKKRKEEQGGFEKRIFDTIFKIIEDDPASKFLRMQVRCIEQLREKSPPRQTDPTLLRAEKQLFQLIKDHGYISDVKLQARTVKRLQSAAARARADASEQSKPVQPEHRREAAGPPPAPDPADKDAPEGSEPGDREHVRARETAGPAAALAAPVPADEDVRERSRPIKAEHGDRQESRRAKTPPAASARHKHFLKLEASESSLADLYDLPSPPRQVRHLVLAPTPDYILREEKKNEEPLDTNTSQRKFPRSTGSASSVGGPLDSPSPPRHAREPALAPKPDYILRQEDKRNEESLDSNTNQRKFPRFTGSASSVGGPLDPQSPRNTTRPVPGPKAAPIQRRENKRHGEPLDPDTSRKLPPKPQTSAFSVGDPLDPPPSVHHARQTPPAPTPSQVYQQRDTQTGVPLHINTLYKPPPKSIASASSIGDRFDLTSPSHRAKQSTIAPQPPQGQRQKSKQPVVPIDAGTRHKSPPKLVDPAPSIGDPQDAPPPSQRAKTPIPALKPSRLPQEETARPSTAPEASARPSKRPDSRASSTSIGSRFDLPTQPPRGPQAPASSQPQRGRQPIAALKPSPLHREETARPSTAPEASAPANKRPQSSASNSSIGSRFAPSPPPRARQPAPLPRPSPLHRQETARPSTAPESGAATNKRPRSSVSVSSHASTFAPPRSPSRGRQRERSIPPPLPKRRRRRRGDGDDAATPQSPDRCYPSSDSPSPPPPREPRIPPRPRFKPMKSITDKEDKASRAIMHPASKPLAKLSDAAKVTSDFATLGRTQKPHPSFLKAKVNANYKHVRHVNRAGGRRREVVEVPRSLWDSVGMPPGGPGGQGLGGLGGGGGGGGGGRRDGGGTGASSVAERKRGGSWWWCEQGEG</sequence>
<organism evidence="2 3">
    <name type="scientific">Pseudogymnoascus verrucosus</name>
    <dbReference type="NCBI Taxonomy" id="342668"/>
    <lineage>
        <taxon>Eukaryota</taxon>
        <taxon>Fungi</taxon>
        <taxon>Dikarya</taxon>
        <taxon>Ascomycota</taxon>
        <taxon>Pezizomycotina</taxon>
        <taxon>Leotiomycetes</taxon>
        <taxon>Thelebolales</taxon>
        <taxon>Thelebolaceae</taxon>
        <taxon>Pseudogymnoascus</taxon>
    </lineage>
</organism>
<accession>A0A1B8GHK1</accession>
<proteinExistence type="predicted"/>
<reference evidence="2 3" key="1">
    <citation type="submission" date="2016-03" db="EMBL/GenBank/DDBJ databases">
        <title>Comparative genomics of Pseudogymnoascus destructans, the fungus causing white-nose syndrome of bats.</title>
        <authorList>
            <person name="Palmer J.M."/>
            <person name="Drees K.P."/>
            <person name="Foster J.T."/>
            <person name="Lindner D.L."/>
        </authorList>
    </citation>
    <scope>NUCLEOTIDE SEQUENCE [LARGE SCALE GENOMIC DNA]</scope>
    <source>
        <strain evidence="2 3">UAMH 10579</strain>
    </source>
</reference>
<feature type="region of interest" description="Disordered" evidence="1">
    <location>
        <begin position="248"/>
        <end position="353"/>
    </location>
</feature>
<feature type="compositionally biased region" description="Basic and acidic residues" evidence="1">
    <location>
        <begin position="317"/>
        <end position="338"/>
    </location>
</feature>
<feature type="compositionally biased region" description="Basic and acidic residues" evidence="1">
    <location>
        <begin position="498"/>
        <end position="515"/>
    </location>
</feature>
<evidence type="ECO:0000256" key="1">
    <source>
        <dbReference type="SAM" id="MobiDB-lite"/>
    </source>
</evidence>
<dbReference type="Proteomes" id="UP000091956">
    <property type="component" value="Unassembled WGS sequence"/>
</dbReference>
<feature type="region of interest" description="Disordered" evidence="1">
    <location>
        <begin position="387"/>
        <end position="913"/>
    </location>
</feature>
<feature type="compositionally biased region" description="Polar residues" evidence="1">
    <location>
        <begin position="550"/>
        <end position="562"/>
    </location>
</feature>
<dbReference type="RefSeq" id="XP_018129021.1">
    <property type="nucleotide sequence ID" value="XM_018276038.2"/>
</dbReference>
<feature type="compositionally biased region" description="Pro residues" evidence="1">
    <location>
        <begin position="770"/>
        <end position="786"/>
    </location>
</feature>
<feature type="region of interest" description="Disordered" evidence="1">
    <location>
        <begin position="973"/>
        <end position="1030"/>
    </location>
</feature>
<dbReference type="AlphaFoldDB" id="A0A1B8GHK1"/>
<feature type="compositionally biased region" description="Polar residues" evidence="1">
    <location>
        <begin position="591"/>
        <end position="611"/>
    </location>
</feature>
<dbReference type="GeneID" id="28839981"/>
<feature type="compositionally biased region" description="Basic and acidic residues" evidence="1">
    <location>
        <begin position="441"/>
        <end position="452"/>
    </location>
</feature>
<dbReference type="OrthoDB" id="3440464at2759"/>
<feature type="compositionally biased region" description="Polar residues" evidence="1">
    <location>
        <begin position="399"/>
        <end position="416"/>
    </location>
</feature>
<feature type="compositionally biased region" description="Basic and acidic residues" evidence="1">
    <location>
        <begin position="280"/>
        <end position="301"/>
    </location>
</feature>
<name>A0A1B8GHK1_9PEZI</name>
<reference evidence="3" key="2">
    <citation type="journal article" date="2018" name="Nat. Commun.">
        <title>Extreme sensitivity to ultraviolet light in the fungal pathogen causing white-nose syndrome of bats.</title>
        <authorList>
            <person name="Palmer J.M."/>
            <person name="Drees K.P."/>
            <person name="Foster J.T."/>
            <person name="Lindner D.L."/>
        </authorList>
    </citation>
    <scope>NUCLEOTIDE SEQUENCE [LARGE SCALE GENOMIC DNA]</scope>
    <source>
        <strain evidence="3">UAMH 10579</strain>
    </source>
</reference>
<evidence type="ECO:0000313" key="3">
    <source>
        <dbReference type="Proteomes" id="UP000091956"/>
    </source>
</evidence>